<keyword evidence="2" id="KW-1185">Reference proteome</keyword>
<dbReference type="EMBL" id="OCTN01000002">
    <property type="protein sequence ID" value="SOH93482.1"/>
    <property type="molecule type" value="Genomic_DNA"/>
</dbReference>
<dbReference type="AlphaFoldDB" id="A0A2C9CQE6"/>
<evidence type="ECO:0000313" key="2">
    <source>
        <dbReference type="Proteomes" id="UP000220034"/>
    </source>
</evidence>
<dbReference type="PIRSF" id="PIRSF034110">
    <property type="entry name" value="DUF1203"/>
    <property type="match status" value="1"/>
</dbReference>
<reference evidence="2" key="1">
    <citation type="submission" date="2017-09" db="EMBL/GenBank/DDBJ databases">
        <authorList>
            <person name="Varghese N."/>
            <person name="Submissions S."/>
        </authorList>
    </citation>
    <scope>NUCLEOTIDE SEQUENCE [LARGE SCALE GENOMIC DNA]</scope>
    <source>
        <strain evidence="2">C7</strain>
    </source>
</reference>
<dbReference type="OrthoDB" id="118609at2"/>
<sequence>MTHSITFHALPTDAVRALQNGGPDFWGNPAERAISDGNGVPCRHCMAIVPEGAEYLIAAWRPFPDAQPYAEVGPIFLCADACTAPAPSPQIPGFLTSPEYLIKGYTADYRIRYGTGAIIPTQDIPQAAQDILNDPQVAFVDVRSARNNCYHTRITRG</sequence>
<dbReference type="Pfam" id="PF06718">
    <property type="entry name" value="DUF1203"/>
    <property type="match status" value="1"/>
</dbReference>
<evidence type="ECO:0000313" key="1">
    <source>
        <dbReference type="EMBL" id="SOH93482.1"/>
    </source>
</evidence>
<protein>
    <recommendedName>
        <fullName evidence="3">DUF1203 domain-containing protein</fullName>
    </recommendedName>
</protein>
<name>A0A2C9CQE6_9RHOB</name>
<dbReference type="InterPro" id="IPR009593">
    <property type="entry name" value="DUF1203"/>
</dbReference>
<accession>A0A2C9CQE6</accession>
<dbReference type="RefSeq" id="WP_097929062.1">
    <property type="nucleotide sequence ID" value="NZ_OCTN01000002.1"/>
</dbReference>
<dbReference type="Proteomes" id="UP000220034">
    <property type="component" value="Unassembled WGS sequence"/>
</dbReference>
<evidence type="ECO:0008006" key="3">
    <source>
        <dbReference type="Google" id="ProtNLM"/>
    </source>
</evidence>
<gene>
    <name evidence="1" type="ORF">SAMN06273572_102158</name>
</gene>
<organism evidence="1 2">
    <name type="scientific">Pontivivens marinum</name>
    <dbReference type="NCBI Taxonomy" id="1690039"/>
    <lineage>
        <taxon>Bacteria</taxon>
        <taxon>Pseudomonadati</taxon>
        <taxon>Pseudomonadota</taxon>
        <taxon>Alphaproteobacteria</taxon>
        <taxon>Rhodobacterales</taxon>
        <taxon>Paracoccaceae</taxon>
        <taxon>Pontivivens</taxon>
    </lineage>
</organism>
<proteinExistence type="predicted"/>